<sequence>LFAYRLFGDVFAVTLDFVIVFDHKVYKLIRSCYCIRPCSFRCFSSLASFTLFRQIPACTVSAYVNQDASLSVVTWTLVLFPVDTIRSSYLTTKTVEDQERRVAKVIQLLGRDAQMTTAVPLNVSKPTIIAISRSASQLAKVPARLWLVITTVVHMDASTPVLLNTGLESRSAATALKHISNSVNGHKTLDFSVYMFVISSKTSSFVTSSMSF</sequence>
<gene>
    <name evidence="1" type="ORF">OESDEN_05404</name>
</gene>
<keyword evidence="2" id="KW-1185">Reference proteome</keyword>
<reference evidence="1 2" key="1">
    <citation type="submission" date="2014-03" db="EMBL/GenBank/DDBJ databases">
        <title>Draft genome of the hookworm Oesophagostomum dentatum.</title>
        <authorList>
            <person name="Mitreva M."/>
        </authorList>
    </citation>
    <scope>NUCLEOTIDE SEQUENCE [LARGE SCALE GENOMIC DNA]</scope>
    <source>
        <strain evidence="1 2">OD-Hann</strain>
    </source>
</reference>
<dbReference type="AlphaFoldDB" id="A0A0B1TF07"/>
<feature type="non-terminal residue" evidence="1">
    <location>
        <position position="1"/>
    </location>
</feature>
<accession>A0A0B1TF07</accession>
<evidence type="ECO:0000313" key="2">
    <source>
        <dbReference type="Proteomes" id="UP000053660"/>
    </source>
</evidence>
<dbReference type="Proteomes" id="UP000053660">
    <property type="component" value="Unassembled WGS sequence"/>
</dbReference>
<dbReference type="EMBL" id="KN550247">
    <property type="protein sequence ID" value="KHJ94656.1"/>
    <property type="molecule type" value="Genomic_DNA"/>
</dbReference>
<protein>
    <submittedName>
        <fullName evidence="1">Uncharacterized protein</fullName>
    </submittedName>
</protein>
<evidence type="ECO:0000313" key="1">
    <source>
        <dbReference type="EMBL" id="KHJ94656.1"/>
    </source>
</evidence>
<organism evidence="1 2">
    <name type="scientific">Oesophagostomum dentatum</name>
    <name type="common">Nodular worm</name>
    <dbReference type="NCBI Taxonomy" id="61180"/>
    <lineage>
        <taxon>Eukaryota</taxon>
        <taxon>Metazoa</taxon>
        <taxon>Ecdysozoa</taxon>
        <taxon>Nematoda</taxon>
        <taxon>Chromadorea</taxon>
        <taxon>Rhabditida</taxon>
        <taxon>Rhabditina</taxon>
        <taxon>Rhabditomorpha</taxon>
        <taxon>Strongyloidea</taxon>
        <taxon>Strongylidae</taxon>
        <taxon>Oesophagostomum</taxon>
    </lineage>
</organism>
<proteinExistence type="predicted"/>
<name>A0A0B1TF07_OESDE</name>